<accession>A0A9D4T365</accession>
<feature type="region of interest" description="Disordered" evidence="1">
    <location>
        <begin position="65"/>
        <end position="104"/>
    </location>
</feature>
<evidence type="ECO:0000313" key="2">
    <source>
        <dbReference type="EMBL" id="KAH7971792.1"/>
    </source>
</evidence>
<keyword evidence="3" id="KW-1185">Reference proteome</keyword>
<reference evidence="2" key="2">
    <citation type="submission" date="2021-09" db="EMBL/GenBank/DDBJ databases">
        <authorList>
            <person name="Jia N."/>
            <person name="Wang J."/>
            <person name="Shi W."/>
            <person name="Du L."/>
            <person name="Sun Y."/>
            <person name="Zhan W."/>
            <person name="Jiang J."/>
            <person name="Wang Q."/>
            <person name="Zhang B."/>
            <person name="Ji P."/>
            <person name="Sakyi L.B."/>
            <person name="Cui X."/>
            <person name="Yuan T."/>
            <person name="Jiang B."/>
            <person name="Yang W."/>
            <person name="Lam T.T.-Y."/>
            <person name="Chang Q."/>
            <person name="Ding S."/>
            <person name="Wang X."/>
            <person name="Zhu J."/>
            <person name="Ruan X."/>
            <person name="Zhao L."/>
            <person name="Wei J."/>
            <person name="Que T."/>
            <person name="Du C."/>
            <person name="Cheng J."/>
            <person name="Dai P."/>
            <person name="Han X."/>
            <person name="Huang E."/>
            <person name="Gao Y."/>
            <person name="Liu J."/>
            <person name="Shao H."/>
            <person name="Ye R."/>
            <person name="Li L."/>
            <person name="Wei W."/>
            <person name="Wang X."/>
            <person name="Wang C."/>
            <person name="Huo Q."/>
            <person name="Li W."/>
            <person name="Guo W."/>
            <person name="Chen H."/>
            <person name="Chen S."/>
            <person name="Zhou L."/>
            <person name="Zhou L."/>
            <person name="Ni X."/>
            <person name="Tian J."/>
            <person name="Zhou Y."/>
            <person name="Sheng Y."/>
            <person name="Liu T."/>
            <person name="Pan Y."/>
            <person name="Xia L."/>
            <person name="Li J."/>
            <person name="Zhao F."/>
            <person name="Cao W."/>
        </authorList>
    </citation>
    <scope>NUCLEOTIDE SEQUENCE</scope>
    <source>
        <strain evidence="2">Rsan-2018</strain>
        <tissue evidence="2">Larvae</tissue>
    </source>
</reference>
<sequence length="104" mass="11735">MAHLALTSVTKVFQFVGNFLVLHTSSPGARVAIAAIATHRERFVGGVHFLCKYLETPKMRSFGKTWSHQSRANDRRPSRHHINHYTNRHGLSESAGVHSTWKTT</sequence>
<reference evidence="2" key="1">
    <citation type="journal article" date="2020" name="Cell">
        <title>Large-Scale Comparative Analyses of Tick Genomes Elucidate Their Genetic Diversity and Vector Capacities.</title>
        <authorList>
            <consortium name="Tick Genome and Microbiome Consortium (TIGMIC)"/>
            <person name="Jia N."/>
            <person name="Wang J."/>
            <person name="Shi W."/>
            <person name="Du L."/>
            <person name="Sun Y."/>
            <person name="Zhan W."/>
            <person name="Jiang J.F."/>
            <person name="Wang Q."/>
            <person name="Zhang B."/>
            <person name="Ji P."/>
            <person name="Bell-Sakyi L."/>
            <person name="Cui X.M."/>
            <person name="Yuan T.T."/>
            <person name="Jiang B.G."/>
            <person name="Yang W.F."/>
            <person name="Lam T.T."/>
            <person name="Chang Q.C."/>
            <person name="Ding S.J."/>
            <person name="Wang X.J."/>
            <person name="Zhu J.G."/>
            <person name="Ruan X.D."/>
            <person name="Zhao L."/>
            <person name="Wei J.T."/>
            <person name="Ye R.Z."/>
            <person name="Que T.C."/>
            <person name="Du C.H."/>
            <person name="Zhou Y.H."/>
            <person name="Cheng J.X."/>
            <person name="Dai P.F."/>
            <person name="Guo W.B."/>
            <person name="Han X.H."/>
            <person name="Huang E.J."/>
            <person name="Li L.F."/>
            <person name="Wei W."/>
            <person name="Gao Y.C."/>
            <person name="Liu J.Z."/>
            <person name="Shao H.Z."/>
            <person name="Wang X."/>
            <person name="Wang C.C."/>
            <person name="Yang T.C."/>
            <person name="Huo Q.B."/>
            <person name="Li W."/>
            <person name="Chen H.Y."/>
            <person name="Chen S.E."/>
            <person name="Zhou L.G."/>
            <person name="Ni X.B."/>
            <person name="Tian J.H."/>
            <person name="Sheng Y."/>
            <person name="Liu T."/>
            <person name="Pan Y.S."/>
            <person name="Xia L.Y."/>
            <person name="Li J."/>
            <person name="Zhao F."/>
            <person name="Cao W.C."/>
        </authorList>
    </citation>
    <scope>NUCLEOTIDE SEQUENCE</scope>
    <source>
        <strain evidence="2">Rsan-2018</strain>
    </source>
</reference>
<comment type="caution">
    <text evidence="2">The sequence shown here is derived from an EMBL/GenBank/DDBJ whole genome shotgun (WGS) entry which is preliminary data.</text>
</comment>
<dbReference type="EMBL" id="JABSTV010001247">
    <property type="protein sequence ID" value="KAH7971792.1"/>
    <property type="molecule type" value="Genomic_DNA"/>
</dbReference>
<evidence type="ECO:0000313" key="3">
    <source>
        <dbReference type="Proteomes" id="UP000821837"/>
    </source>
</evidence>
<feature type="compositionally biased region" description="Basic residues" evidence="1">
    <location>
        <begin position="77"/>
        <end position="87"/>
    </location>
</feature>
<protein>
    <submittedName>
        <fullName evidence="2">Uncharacterized protein</fullName>
    </submittedName>
</protein>
<evidence type="ECO:0000256" key="1">
    <source>
        <dbReference type="SAM" id="MobiDB-lite"/>
    </source>
</evidence>
<organism evidence="2 3">
    <name type="scientific">Rhipicephalus sanguineus</name>
    <name type="common">Brown dog tick</name>
    <name type="synonym">Ixodes sanguineus</name>
    <dbReference type="NCBI Taxonomy" id="34632"/>
    <lineage>
        <taxon>Eukaryota</taxon>
        <taxon>Metazoa</taxon>
        <taxon>Ecdysozoa</taxon>
        <taxon>Arthropoda</taxon>
        <taxon>Chelicerata</taxon>
        <taxon>Arachnida</taxon>
        <taxon>Acari</taxon>
        <taxon>Parasitiformes</taxon>
        <taxon>Ixodida</taxon>
        <taxon>Ixodoidea</taxon>
        <taxon>Ixodidae</taxon>
        <taxon>Rhipicephalinae</taxon>
        <taxon>Rhipicephalus</taxon>
        <taxon>Rhipicephalus</taxon>
    </lineage>
</organism>
<name>A0A9D4T365_RHISA</name>
<gene>
    <name evidence="2" type="ORF">HPB52_002791</name>
</gene>
<dbReference type="AlphaFoldDB" id="A0A9D4T365"/>
<proteinExistence type="predicted"/>
<dbReference type="Proteomes" id="UP000821837">
    <property type="component" value="Chromosome 11"/>
</dbReference>